<dbReference type="GO" id="GO:0003824">
    <property type="term" value="F:catalytic activity"/>
    <property type="evidence" value="ECO:0007669"/>
    <property type="project" value="UniProtKB-ARBA"/>
</dbReference>
<dbReference type="Proteomes" id="UP000053157">
    <property type="component" value="Unassembled WGS sequence"/>
</dbReference>
<dbReference type="RefSeq" id="WP_058571564.1">
    <property type="nucleotide sequence ID" value="NZ_LOPV01000107.1"/>
</dbReference>
<evidence type="ECO:0000313" key="1">
    <source>
        <dbReference type="EMBL" id="KTG29280.1"/>
    </source>
</evidence>
<proteinExistence type="predicted"/>
<dbReference type="InterPro" id="IPR001753">
    <property type="entry name" value="Enoyl-CoA_hydra/iso"/>
</dbReference>
<keyword evidence="2" id="KW-1185">Reference proteome</keyword>
<dbReference type="CDD" id="cd06558">
    <property type="entry name" value="crotonase-like"/>
    <property type="match status" value="1"/>
</dbReference>
<protein>
    <recommendedName>
        <fullName evidence="3">Enoyl-CoA hydratase</fullName>
    </recommendedName>
</protein>
<organism evidence="1 2">
    <name type="scientific">Haloferax profundi</name>
    <dbReference type="NCBI Taxonomy" id="1544718"/>
    <lineage>
        <taxon>Archaea</taxon>
        <taxon>Methanobacteriati</taxon>
        <taxon>Methanobacteriota</taxon>
        <taxon>Stenosarchaea group</taxon>
        <taxon>Halobacteria</taxon>
        <taxon>Halobacteriales</taxon>
        <taxon>Haloferacaceae</taxon>
        <taxon>Haloferax</taxon>
    </lineage>
</organism>
<comment type="caution">
    <text evidence="1">The sequence shown here is derived from an EMBL/GenBank/DDBJ whole genome shotgun (WGS) entry which is preliminary data.</text>
</comment>
<evidence type="ECO:0000313" key="2">
    <source>
        <dbReference type="Proteomes" id="UP000053157"/>
    </source>
</evidence>
<dbReference type="InterPro" id="IPR029045">
    <property type="entry name" value="ClpP/crotonase-like_dom_sf"/>
</dbReference>
<reference evidence="1 2" key="1">
    <citation type="submission" date="2015-12" db="EMBL/GenBank/DDBJ databases">
        <title>Haloferax profundi sp. nov. isolated from the Discovery deep brine-seawater interface in the Red Sea.</title>
        <authorList>
            <person name="Zhang G."/>
            <person name="Stingl U."/>
            <person name="Rashid M."/>
        </authorList>
    </citation>
    <scope>NUCLEOTIDE SEQUENCE [LARGE SCALE GENOMIC DNA]</scope>
    <source>
        <strain evidence="1 2">SB29</strain>
    </source>
</reference>
<dbReference type="PANTHER" id="PTHR11941">
    <property type="entry name" value="ENOYL-COA HYDRATASE-RELATED"/>
    <property type="match status" value="1"/>
</dbReference>
<gene>
    <name evidence="1" type="ORF">AUR66_10910</name>
</gene>
<dbReference type="PANTHER" id="PTHR11941:SF54">
    <property type="entry name" value="ENOYL-COA HYDRATASE, MITOCHONDRIAL"/>
    <property type="match status" value="1"/>
</dbReference>
<sequence length="243" mass="26377">MLRYDTRGDASWLTLDRPEKMNALHLDGWQELRDGLDRAAEESRVAVLTGVEDVFCAGDDIALIEEAETADDVEELTDCLYDVLFGIESLDIPVVAAVNGLAYGGGCELVAACDLAVAVPDATFALPETTIGAYPPYAVERVAETVGKKRLMELALTGDPIDADRAAEWGLVNRVVSDDKLDATVGEFVDSIATSPRRSTRLAKQHAAVGAANPGTRERIRGAFQEIRTDDECRAATKRFFER</sequence>
<evidence type="ECO:0008006" key="3">
    <source>
        <dbReference type="Google" id="ProtNLM"/>
    </source>
</evidence>
<accession>A0A0W1ST40</accession>
<dbReference type="OrthoDB" id="27846at2157"/>
<dbReference type="GO" id="GO:0006635">
    <property type="term" value="P:fatty acid beta-oxidation"/>
    <property type="evidence" value="ECO:0007669"/>
    <property type="project" value="TreeGrafter"/>
</dbReference>
<name>A0A0W1ST40_9EURY</name>
<dbReference type="AlphaFoldDB" id="A0A0W1ST40"/>
<dbReference type="Gene3D" id="3.90.226.10">
    <property type="entry name" value="2-enoyl-CoA Hydratase, Chain A, domain 1"/>
    <property type="match status" value="1"/>
</dbReference>
<dbReference type="Pfam" id="PF00378">
    <property type="entry name" value="ECH_1"/>
    <property type="match status" value="1"/>
</dbReference>
<dbReference type="EMBL" id="LOPV01000107">
    <property type="protein sequence ID" value="KTG29280.1"/>
    <property type="molecule type" value="Genomic_DNA"/>
</dbReference>
<dbReference type="SUPFAM" id="SSF52096">
    <property type="entry name" value="ClpP/crotonase"/>
    <property type="match status" value="1"/>
</dbReference>